<evidence type="ECO:0000313" key="2">
    <source>
        <dbReference type="Proteomes" id="UP000229238"/>
    </source>
</evidence>
<accession>A0A2M7IJQ3</accession>
<dbReference type="Proteomes" id="UP000229238">
    <property type="component" value="Unassembled WGS sequence"/>
</dbReference>
<dbReference type="EMBL" id="PFHH01000038">
    <property type="protein sequence ID" value="PIW89983.1"/>
    <property type="molecule type" value="Genomic_DNA"/>
</dbReference>
<sequence>MNSQLREEVIKLRTKENLSYAEIRKRLGVPKSTLSYWLREFPLSKKRILELRRQGWKKAEVKIERFRASMRRKRQLKEQEVYNKYQKRFARLSRDALFVAGLMLYLGEGDKKNNTRISLANTDSGIIKLFVKWLIEFLNVNKKEIKIQLHLYENMNIEKEREFWKDKLGFQKNQFYKPWITKLKKASFSYKESFRHGTCSLYVLGVEKKRELMVAIQAFLDRYMKNI</sequence>
<dbReference type="AlphaFoldDB" id="A0A2M7IJQ3"/>
<organism evidence="1 2">
    <name type="scientific">Candidatus Nealsonbacteria bacterium CG_4_8_14_3_um_filter_40_11</name>
    <dbReference type="NCBI Taxonomy" id="1974690"/>
    <lineage>
        <taxon>Bacteria</taxon>
        <taxon>Candidatus Nealsoniibacteriota</taxon>
    </lineage>
</organism>
<name>A0A2M7IJQ3_9BACT</name>
<evidence type="ECO:0000313" key="1">
    <source>
        <dbReference type="EMBL" id="PIW89983.1"/>
    </source>
</evidence>
<reference evidence="2" key="1">
    <citation type="submission" date="2017-09" db="EMBL/GenBank/DDBJ databases">
        <title>Depth-based differentiation of microbial function through sediment-hosted aquifers and enrichment of novel symbionts in the deep terrestrial subsurface.</title>
        <authorList>
            <person name="Probst A.J."/>
            <person name="Ladd B."/>
            <person name="Jarett J.K."/>
            <person name="Geller-Mcgrath D.E."/>
            <person name="Sieber C.M.K."/>
            <person name="Emerson J.B."/>
            <person name="Anantharaman K."/>
            <person name="Thomas B.C."/>
            <person name="Malmstrom R."/>
            <person name="Stieglmeier M."/>
            <person name="Klingl A."/>
            <person name="Woyke T."/>
            <person name="Ryan C.M."/>
            <person name="Banfield J.F."/>
        </authorList>
    </citation>
    <scope>NUCLEOTIDE SEQUENCE [LARGE SCALE GENOMIC DNA]</scope>
</reference>
<dbReference type="InterPro" id="IPR036388">
    <property type="entry name" value="WH-like_DNA-bd_sf"/>
</dbReference>
<gene>
    <name evidence="1" type="ORF">COZ92_01960</name>
</gene>
<comment type="caution">
    <text evidence="1">The sequence shown here is derived from an EMBL/GenBank/DDBJ whole genome shotgun (WGS) entry which is preliminary data.</text>
</comment>
<proteinExistence type="predicted"/>
<dbReference type="Gene3D" id="1.10.10.10">
    <property type="entry name" value="Winged helix-like DNA-binding domain superfamily/Winged helix DNA-binding domain"/>
    <property type="match status" value="1"/>
</dbReference>
<protein>
    <submittedName>
        <fullName evidence="1">Uncharacterized protein</fullName>
    </submittedName>
</protein>